<dbReference type="EMBL" id="LAZR01012467">
    <property type="protein sequence ID" value="KKM26679.1"/>
    <property type="molecule type" value="Genomic_DNA"/>
</dbReference>
<dbReference type="AlphaFoldDB" id="A0A0F9J2N5"/>
<reference evidence="1" key="1">
    <citation type="journal article" date="2015" name="Nature">
        <title>Complex archaea that bridge the gap between prokaryotes and eukaryotes.</title>
        <authorList>
            <person name="Spang A."/>
            <person name="Saw J.H."/>
            <person name="Jorgensen S.L."/>
            <person name="Zaremba-Niedzwiedzka K."/>
            <person name="Martijn J."/>
            <person name="Lind A.E."/>
            <person name="van Eijk R."/>
            <person name="Schleper C."/>
            <person name="Guy L."/>
            <person name="Ettema T.J."/>
        </authorList>
    </citation>
    <scope>NUCLEOTIDE SEQUENCE</scope>
</reference>
<sequence length="55" mass="6512">MNLLHTIWNSIGLTLNNETATIEIKWQLVSVILFVKLLVDYIRYVKVPRKHYKKG</sequence>
<proteinExistence type="predicted"/>
<accession>A0A0F9J2N5</accession>
<protein>
    <submittedName>
        <fullName evidence="1">Uncharacterized protein</fullName>
    </submittedName>
</protein>
<comment type="caution">
    <text evidence="1">The sequence shown here is derived from an EMBL/GenBank/DDBJ whole genome shotgun (WGS) entry which is preliminary data.</text>
</comment>
<evidence type="ECO:0000313" key="1">
    <source>
        <dbReference type="EMBL" id="KKM26679.1"/>
    </source>
</evidence>
<organism evidence="1">
    <name type="scientific">marine sediment metagenome</name>
    <dbReference type="NCBI Taxonomy" id="412755"/>
    <lineage>
        <taxon>unclassified sequences</taxon>
        <taxon>metagenomes</taxon>
        <taxon>ecological metagenomes</taxon>
    </lineage>
</organism>
<name>A0A0F9J2N5_9ZZZZ</name>
<gene>
    <name evidence="1" type="ORF">LCGC14_1582430</name>
</gene>